<sequence>MLITVKDAGAIYLWSLSSCRSGFASQLKDLMEPPSQKSAVSARKVLALLGVAVAGATIVSGIYLSRKK</sequence>
<keyword evidence="3" id="KW-1185">Reference proteome</keyword>
<proteinExistence type="predicted"/>
<keyword evidence="1" id="KW-1133">Transmembrane helix</keyword>
<reference evidence="2" key="1">
    <citation type="submission" date="2022-10" db="EMBL/GenBank/DDBJ databases">
        <authorList>
            <person name="Hyden B.L."/>
            <person name="Feng K."/>
            <person name="Yates T."/>
            <person name="Jawdy S."/>
            <person name="Smart L.B."/>
            <person name="Muchero W."/>
        </authorList>
    </citation>
    <scope>NUCLEOTIDE SEQUENCE</scope>
    <source>
        <tissue evidence="2">Shoot tip</tissue>
    </source>
</reference>
<accession>A0ABQ9ALZ2</accession>
<evidence type="ECO:0000313" key="3">
    <source>
        <dbReference type="Proteomes" id="UP001141253"/>
    </source>
</evidence>
<gene>
    <name evidence="2" type="ORF">OIU77_006814</name>
</gene>
<reference evidence="2" key="2">
    <citation type="journal article" date="2023" name="Int. J. Mol. Sci.">
        <title>De Novo Assembly and Annotation of 11 Diverse Shrub Willow (Salix) Genomes Reveals Novel Gene Organization in Sex-Linked Regions.</title>
        <authorList>
            <person name="Hyden B."/>
            <person name="Feng K."/>
            <person name="Yates T.B."/>
            <person name="Jawdy S."/>
            <person name="Cereghino C."/>
            <person name="Smart L.B."/>
            <person name="Muchero W."/>
        </authorList>
    </citation>
    <scope>NUCLEOTIDE SEQUENCE</scope>
    <source>
        <tissue evidence="2">Shoot tip</tissue>
    </source>
</reference>
<keyword evidence="1" id="KW-0812">Transmembrane</keyword>
<dbReference type="Proteomes" id="UP001141253">
    <property type="component" value="Chromosome 19"/>
</dbReference>
<dbReference type="PROSITE" id="PS51257">
    <property type="entry name" value="PROKAR_LIPOPROTEIN"/>
    <property type="match status" value="1"/>
</dbReference>
<name>A0ABQ9ALZ2_9ROSI</name>
<comment type="caution">
    <text evidence="2">The sequence shown here is derived from an EMBL/GenBank/DDBJ whole genome shotgun (WGS) entry which is preliminary data.</text>
</comment>
<organism evidence="2 3">
    <name type="scientific">Salix suchowensis</name>
    <dbReference type="NCBI Taxonomy" id="1278906"/>
    <lineage>
        <taxon>Eukaryota</taxon>
        <taxon>Viridiplantae</taxon>
        <taxon>Streptophyta</taxon>
        <taxon>Embryophyta</taxon>
        <taxon>Tracheophyta</taxon>
        <taxon>Spermatophyta</taxon>
        <taxon>Magnoliopsida</taxon>
        <taxon>eudicotyledons</taxon>
        <taxon>Gunneridae</taxon>
        <taxon>Pentapetalae</taxon>
        <taxon>rosids</taxon>
        <taxon>fabids</taxon>
        <taxon>Malpighiales</taxon>
        <taxon>Salicaceae</taxon>
        <taxon>Saliceae</taxon>
        <taxon>Salix</taxon>
    </lineage>
</organism>
<protein>
    <submittedName>
        <fullName evidence="2">Uncharacterized protein</fullName>
    </submittedName>
</protein>
<dbReference type="EMBL" id="JAPFFI010000018">
    <property type="protein sequence ID" value="KAJ6349302.1"/>
    <property type="molecule type" value="Genomic_DNA"/>
</dbReference>
<evidence type="ECO:0000256" key="1">
    <source>
        <dbReference type="SAM" id="Phobius"/>
    </source>
</evidence>
<keyword evidence="1" id="KW-0472">Membrane</keyword>
<feature type="transmembrane region" description="Helical" evidence="1">
    <location>
        <begin position="45"/>
        <end position="64"/>
    </location>
</feature>
<evidence type="ECO:0000313" key="2">
    <source>
        <dbReference type="EMBL" id="KAJ6349302.1"/>
    </source>
</evidence>